<name>A0A327Q6F4_9BACT</name>
<dbReference type="EMBL" id="QLLL01000010">
    <property type="protein sequence ID" value="RAI99463.1"/>
    <property type="molecule type" value="Genomic_DNA"/>
</dbReference>
<keyword evidence="1" id="KW-0732">Signal</keyword>
<evidence type="ECO:0000313" key="3">
    <source>
        <dbReference type="EMBL" id="RAI99463.1"/>
    </source>
</evidence>
<evidence type="ECO:0000256" key="1">
    <source>
        <dbReference type="SAM" id="SignalP"/>
    </source>
</evidence>
<dbReference type="InterPro" id="IPR026444">
    <property type="entry name" value="Secre_tail"/>
</dbReference>
<protein>
    <submittedName>
        <fullName evidence="3">Putative secreted protein (Por secretion system target)</fullName>
    </submittedName>
</protein>
<accession>A0A327Q6F4</accession>
<dbReference type="Proteomes" id="UP000249547">
    <property type="component" value="Unassembled WGS sequence"/>
</dbReference>
<dbReference type="RefSeq" id="WP_111599982.1">
    <property type="nucleotide sequence ID" value="NZ_QLLL01000010.1"/>
</dbReference>
<gene>
    <name evidence="3" type="ORF">LX64_04597</name>
</gene>
<comment type="caution">
    <text evidence="3">The sequence shown here is derived from an EMBL/GenBank/DDBJ whole genome shotgun (WGS) entry which is preliminary data.</text>
</comment>
<proteinExistence type="predicted"/>
<feature type="chain" id="PRO_5016267097" evidence="1">
    <location>
        <begin position="20"/>
        <end position="532"/>
    </location>
</feature>
<feature type="domain" description="Secretion system C-terminal sorting" evidence="2">
    <location>
        <begin position="456"/>
        <end position="513"/>
    </location>
</feature>
<reference evidence="3 4" key="1">
    <citation type="submission" date="2018-06" db="EMBL/GenBank/DDBJ databases">
        <title>Genomic Encyclopedia of Archaeal and Bacterial Type Strains, Phase II (KMG-II): from individual species to whole genera.</title>
        <authorList>
            <person name="Goeker M."/>
        </authorList>
    </citation>
    <scope>NUCLEOTIDE SEQUENCE [LARGE SCALE GENOMIC DNA]</scope>
    <source>
        <strain evidence="3 4">DSM 23857</strain>
    </source>
</reference>
<evidence type="ECO:0000313" key="4">
    <source>
        <dbReference type="Proteomes" id="UP000249547"/>
    </source>
</evidence>
<dbReference type="NCBIfam" id="TIGR04183">
    <property type="entry name" value="Por_Secre_tail"/>
    <property type="match status" value="1"/>
</dbReference>
<sequence length="532" mass="59454">MKKHILTILSFLITWSVAAQQGAYIPPNSNIWIFNGRTVAFYGNMVNEGTIGSNPNSVLNFFGKSWKNTATARLLDESVDGYSGKGGLFKFSGNNPLNLNLGAQTIYCGFNVSSKVGPSFPNFDVDNKLGVVLDDLSDLKIRNNLNFTTGFIFLNGWNLVVGHKQPGTITGYNDKAFVVTGGSIAGGAVYREGVNKAAGRVVFPMGTNINNYSPAAVEYAAIEADDFHARVYDSVYQYAINGIINKLEYANKTWNIGHAKKTNDDVTVILQHMDKDEGKSYSEFRSLSFITRFMNNAWDFLSALETNPVAGTLTTGPTLTNSTMHQRTFKGGLNINEFFTKTSFIAGPYSPAIFMYFNAYRFSAYLAKLEWATTREVNNDHFEIERRFEHDTVFKVIANVPSATVNGNSEIKRDYFYDDPNDYDGWTYYRIKAVSKNNRIAYSETRAVPPLLKVEVWPNPNNGQFQVSVKGENTNLEMRIVNILGQVVRTYAISGTSTIRVNDIARGMYVLAFYERPSGRLVRTVKVIVIDR</sequence>
<dbReference type="OrthoDB" id="600763at2"/>
<keyword evidence="4" id="KW-1185">Reference proteome</keyword>
<feature type="signal peptide" evidence="1">
    <location>
        <begin position="1"/>
        <end position="19"/>
    </location>
</feature>
<organism evidence="3 4">
    <name type="scientific">Chitinophaga skermanii</name>
    <dbReference type="NCBI Taxonomy" id="331697"/>
    <lineage>
        <taxon>Bacteria</taxon>
        <taxon>Pseudomonadati</taxon>
        <taxon>Bacteroidota</taxon>
        <taxon>Chitinophagia</taxon>
        <taxon>Chitinophagales</taxon>
        <taxon>Chitinophagaceae</taxon>
        <taxon>Chitinophaga</taxon>
    </lineage>
</organism>
<dbReference type="AlphaFoldDB" id="A0A327Q6F4"/>
<dbReference type="Pfam" id="PF18962">
    <property type="entry name" value="Por_Secre_tail"/>
    <property type="match status" value="1"/>
</dbReference>
<evidence type="ECO:0000259" key="2">
    <source>
        <dbReference type="Pfam" id="PF18962"/>
    </source>
</evidence>